<gene>
    <name evidence="1" type="ORF">GUY60_24405</name>
</gene>
<evidence type="ECO:0000313" key="2">
    <source>
        <dbReference type="Proteomes" id="UP000598297"/>
    </source>
</evidence>
<dbReference type="AlphaFoldDB" id="A0A964XPE0"/>
<keyword evidence="2" id="KW-1185">Reference proteome</keyword>
<comment type="caution">
    <text evidence="1">The sequence shown here is derived from an EMBL/GenBank/DDBJ whole genome shotgun (WGS) entry which is preliminary data.</text>
</comment>
<proteinExistence type="predicted"/>
<feature type="non-terminal residue" evidence="1">
    <location>
        <position position="1"/>
    </location>
</feature>
<evidence type="ECO:0000313" key="1">
    <source>
        <dbReference type="EMBL" id="NBE54503.1"/>
    </source>
</evidence>
<dbReference type="Proteomes" id="UP000598297">
    <property type="component" value="Unassembled WGS sequence"/>
</dbReference>
<accession>A0A964XPE0</accession>
<protein>
    <submittedName>
        <fullName evidence="1">Uncharacterized protein</fullName>
    </submittedName>
</protein>
<sequence length="116" mass="11536">PAALQLGVDIAADGTADPKGSATVHGTVTCTQPVDVSVAGEVTQVVKGATVTGPYSTSVPCEPGRAVAWTASPTPTGDTPFGRGGATVRAQAFTQDPNYGGTVAVERTATVQLARP</sequence>
<reference evidence="1" key="1">
    <citation type="submission" date="2020-01" db="EMBL/GenBank/DDBJ databases">
        <title>Whole-genome analyses of novel actinobacteria.</title>
        <authorList>
            <person name="Sahin N."/>
        </authorList>
    </citation>
    <scope>NUCLEOTIDE SEQUENCE</scope>
    <source>
        <strain evidence="1">YC537</strain>
    </source>
</reference>
<name>A0A964XPE0_9ACTN</name>
<organism evidence="1 2">
    <name type="scientific">Streptomyces boluensis</name>
    <dbReference type="NCBI Taxonomy" id="1775135"/>
    <lineage>
        <taxon>Bacteria</taxon>
        <taxon>Bacillati</taxon>
        <taxon>Actinomycetota</taxon>
        <taxon>Actinomycetes</taxon>
        <taxon>Kitasatosporales</taxon>
        <taxon>Streptomycetaceae</taxon>
        <taxon>Streptomyces</taxon>
    </lineage>
</organism>
<dbReference type="EMBL" id="JAAAHS010000225">
    <property type="protein sequence ID" value="NBE54503.1"/>
    <property type="molecule type" value="Genomic_DNA"/>
</dbReference>